<feature type="coiled-coil region" evidence="1">
    <location>
        <begin position="32"/>
        <end position="68"/>
    </location>
</feature>
<keyword evidence="1" id="KW-0175">Coiled coil</keyword>
<sequence length="192" mass="21384">MASRLQIGKLAAESAAIFFSVILAFAVEEWRSDREEQERAEATMTLVRAELEQNLEELKRVRSGRQGQLDTYIDKLGQLKDTGSFPQTLPRLITPDITDIAYQLGTDSGAVSRFPTDAVLKTALAYEALSTVSGNEDFIDSRNAQVRYRDGEQYLSGFIYYINRAQVAEPEAITAIEEAISELERIGITAPE</sequence>
<reference evidence="2 3" key="1">
    <citation type="submission" date="2020-05" db="EMBL/GenBank/DDBJ databases">
        <title>Parvularcula mediterraneae sp. nov., isolated from polypropylene straw from shallow seawater of the seashore of Laganas in Zakynthos island, Greece.</title>
        <authorList>
            <person name="Szabo I."/>
            <person name="Al-Omari J."/>
            <person name="Rado J."/>
            <person name="Szerdahelyi G.S."/>
        </authorList>
    </citation>
    <scope>NUCLEOTIDE SEQUENCE [LARGE SCALE GENOMIC DNA]</scope>
    <source>
        <strain evidence="2 3">ZS-1/3</strain>
    </source>
</reference>
<keyword evidence="3" id="KW-1185">Reference proteome</keyword>
<evidence type="ECO:0000256" key="1">
    <source>
        <dbReference type="SAM" id="Coils"/>
    </source>
</evidence>
<protein>
    <submittedName>
        <fullName evidence="2">Uncharacterized protein</fullName>
    </submittedName>
</protein>
<accession>A0A7Y3RMA6</accession>
<dbReference type="Proteomes" id="UP000536835">
    <property type="component" value="Unassembled WGS sequence"/>
</dbReference>
<proteinExistence type="predicted"/>
<dbReference type="RefSeq" id="WP_173199261.1">
    <property type="nucleotide sequence ID" value="NZ_JABFCX010000003.1"/>
</dbReference>
<organism evidence="2 3">
    <name type="scientific">Parvularcula mediterranea</name>
    <dbReference type="NCBI Taxonomy" id="2732508"/>
    <lineage>
        <taxon>Bacteria</taxon>
        <taxon>Pseudomonadati</taxon>
        <taxon>Pseudomonadota</taxon>
        <taxon>Alphaproteobacteria</taxon>
        <taxon>Parvularculales</taxon>
        <taxon>Parvularculaceae</taxon>
        <taxon>Parvularcula</taxon>
    </lineage>
</organism>
<name>A0A7Y3RMA6_9PROT</name>
<comment type="caution">
    <text evidence="2">The sequence shown here is derived from an EMBL/GenBank/DDBJ whole genome shotgun (WGS) entry which is preliminary data.</text>
</comment>
<dbReference type="EMBL" id="JABFCX010000003">
    <property type="protein sequence ID" value="NNU16624.1"/>
    <property type="molecule type" value="Genomic_DNA"/>
</dbReference>
<gene>
    <name evidence="2" type="ORF">HK107_09855</name>
</gene>
<dbReference type="AlphaFoldDB" id="A0A7Y3RMA6"/>
<evidence type="ECO:0000313" key="3">
    <source>
        <dbReference type="Proteomes" id="UP000536835"/>
    </source>
</evidence>
<evidence type="ECO:0000313" key="2">
    <source>
        <dbReference type="EMBL" id="NNU16624.1"/>
    </source>
</evidence>